<evidence type="ECO:0000259" key="1">
    <source>
        <dbReference type="PROSITE" id="PS51750"/>
    </source>
</evidence>
<dbReference type="Proteomes" id="UP000321746">
    <property type="component" value="Unassembled WGS sequence"/>
</dbReference>
<dbReference type="RefSeq" id="WP_146891267.1">
    <property type="nucleotide sequence ID" value="NZ_BJYG01000046.1"/>
</dbReference>
<dbReference type="PROSITE" id="PS51750">
    <property type="entry name" value="BRO_N"/>
    <property type="match status" value="1"/>
</dbReference>
<gene>
    <name evidence="2" type="ORF">AOE01nite_27980</name>
</gene>
<organism evidence="2 3">
    <name type="scientific">Acetobacter oeni</name>
    <dbReference type="NCBI Taxonomy" id="304077"/>
    <lineage>
        <taxon>Bacteria</taxon>
        <taxon>Pseudomonadati</taxon>
        <taxon>Pseudomonadota</taxon>
        <taxon>Alphaproteobacteria</taxon>
        <taxon>Acetobacterales</taxon>
        <taxon>Acetobacteraceae</taxon>
        <taxon>Acetobacter</taxon>
    </lineage>
</organism>
<feature type="domain" description="Bro-N" evidence="1">
    <location>
        <begin position="4"/>
        <end position="121"/>
    </location>
</feature>
<dbReference type="OrthoDB" id="9808959at2"/>
<dbReference type="SMART" id="SM01040">
    <property type="entry name" value="Bro-N"/>
    <property type="match status" value="1"/>
</dbReference>
<reference evidence="2 3" key="1">
    <citation type="submission" date="2019-07" db="EMBL/GenBank/DDBJ databases">
        <title>Whole genome shotgun sequence of Acetobacter oeni NBRC 105207.</title>
        <authorList>
            <person name="Hosoyama A."/>
            <person name="Uohara A."/>
            <person name="Ohji S."/>
            <person name="Ichikawa N."/>
        </authorList>
    </citation>
    <scope>NUCLEOTIDE SEQUENCE [LARGE SCALE GENOMIC DNA]</scope>
    <source>
        <strain evidence="2 3">NBRC 105207</strain>
    </source>
</reference>
<evidence type="ECO:0000313" key="2">
    <source>
        <dbReference type="EMBL" id="GEN64574.1"/>
    </source>
</evidence>
<dbReference type="PANTHER" id="PTHR36180">
    <property type="entry name" value="DNA-BINDING PROTEIN-RELATED-RELATED"/>
    <property type="match status" value="1"/>
</dbReference>
<protein>
    <recommendedName>
        <fullName evidence="1">Bro-N domain-containing protein</fullName>
    </recommendedName>
</protein>
<dbReference type="InterPro" id="IPR003497">
    <property type="entry name" value="BRO_N_domain"/>
</dbReference>
<accession>A0A511XNQ4</accession>
<dbReference type="AlphaFoldDB" id="A0A511XNQ4"/>
<keyword evidence="3" id="KW-1185">Reference proteome</keyword>
<dbReference type="EMBL" id="BJYG01000046">
    <property type="protein sequence ID" value="GEN64574.1"/>
    <property type="molecule type" value="Genomic_DNA"/>
</dbReference>
<evidence type="ECO:0000313" key="3">
    <source>
        <dbReference type="Proteomes" id="UP000321746"/>
    </source>
</evidence>
<sequence length="201" mass="22268">MVPLKEVRTITQASDHGHPDGDALRLGSVWFAGIDVCSCIGLNTTGGTGPTLRRIPAAEKMTVKRSKGETRLFPAGHKGHTLTMISESGLYQLITGSTKPDAKPFQELVFSTILPTIRKTGSYVMGEEKIETVTASDDLNTLQEQIISLMEKKAGMLEKHLTEARERVKARCLWHPVPENWTDDHIKVTSKPEVKLGCWWC</sequence>
<proteinExistence type="predicted"/>
<comment type="caution">
    <text evidence="2">The sequence shown here is derived from an EMBL/GenBank/DDBJ whole genome shotgun (WGS) entry which is preliminary data.</text>
</comment>
<dbReference type="PANTHER" id="PTHR36180:SF2">
    <property type="entry name" value="BRO FAMILY PROTEIN"/>
    <property type="match status" value="1"/>
</dbReference>
<name>A0A511XNQ4_9PROT</name>
<dbReference type="Pfam" id="PF02498">
    <property type="entry name" value="Bro-N"/>
    <property type="match status" value="1"/>
</dbReference>